<dbReference type="OrthoDB" id="1877767at2759"/>
<protein>
    <submittedName>
        <fullName evidence="3">General transcription factor 3C polypeptide 6</fullName>
    </submittedName>
</protein>
<keyword evidence="1" id="KW-0812">Transmembrane</keyword>
<feature type="transmembrane region" description="Helical" evidence="1">
    <location>
        <begin position="76"/>
        <end position="95"/>
    </location>
</feature>
<dbReference type="InterPro" id="IPR019481">
    <property type="entry name" value="TFIIIC_triple_barrel"/>
</dbReference>
<dbReference type="PANTHER" id="PTHR21860:SF2">
    <property type="entry name" value="GENERAL TRANSCRIPTION FACTOR 3C POLYPEPTIDE 6"/>
    <property type="match status" value="1"/>
</dbReference>
<keyword evidence="4" id="KW-1185">Reference proteome</keyword>
<dbReference type="Gene3D" id="2.60.40.4370">
    <property type="match status" value="1"/>
</dbReference>
<evidence type="ECO:0000259" key="2">
    <source>
        <dbReference type="Pfam" id="PF10419"/>
    </source>
</evidence>
<organism evidence="3 4">
    <name type="scientific">Liparis tanakae</name>
    <name type="common">Tanaka's snailfish</name>
    <dbReference type="NCBI Taxonomy" id="230148"/>
    <lineage>
        <taxon>Eukaryota</taxon>
        <taxon>Metazoa</taxon>
        <taxon>Chordata</taxon>
        <taxon>Craniata</taxon>
        <taxon>Vertebrata</taxon>
        <taxon>Euteleostomi</taxon>
        <taxon>Actinopterygii</taxon>
        <taxon>Neopterygii</taxon>
        <taxon>Teleostei</taxon>
        <taxon>Neoteleostei</taxon>
        <taxon>Acanthomorphata</taxon>
        <taxon>Eupercaria</taxon>
        <taxon>Perciformes</taxon>
        <taxon>Cottioidei</taxon>
        <taxon>Cottales</taxon>
        <taxon>Liparidae</taxon>
        <taxon>Liparis</taxon>
    </lineage>
</organism>
<evidence type="ECO:0000256" key="1">
    <source>
        <dbReference type="SAM" id="Phobius"/>
    </source>
</evidence>
<dbReference type="InterPro" id="IPR042771">
    <property type="entry name" value="GTF3C6-like"/>
</dbReference>
<keyword evidence="1" id="KW-1133">Transmembrane helix</keyword>
<evidence type="ECO:0000313" key="4">
    <source>
        <dbReference type="Proteomes" id="UP000314294"/>
    </source>
</evidence>
<dbReference type="GO" id="GO:0000127">
    <property type="term" value="C:transcription factor TFIIIC complex"/>
    <property type="evidence" value="ECO:0007669"/>
    <property type="project" value="TreeGrafter"/>
</dbReference>
<dbReference type="Pfam" id="PF10419">
    <property type="entry name" value="TFIIIC_sub6"/>
    <property type="match status" value="1"/>
</dbReference>
<evidence type="ECO:0000313" key="3">
    <source>
        <dbReference type="EMBL" id="TNN39979.1"/>
    </source>
</evidence>
<dbReference type="Proteomes" id="UP000314294">
    <property type="component" value="Unassembled WGS sequence"/>
</dbReference>
<sequence>MQEELVVVELSGIINNDFLSKCRGTCKILDIDSEKPMMQVGHYVFSGEYEVPAIITSLIKCDKNGITTSHHSQQLFIGWIYLITVFLTILVCIFIDIACPTDVLRVSGGPVLRRPAGV</sequence>
<comment type="caution">
    <text evidence="3">The sequence shown here is derived from an EMBL/GenBank/DDBJ whole genome shotgun (WGS) entry which is preliminary data.</text>
</comment>
<dbReference type="PANTHER" id="PTHR21860">
    <property type="entry name" value="TRANSCRIPTION INITIATION FACTOR IIIC TFIIIC , POLYPEPTIDE 6-RELATED"/>
    <property type="match status" value="1"/>
</dbReference>
<feature type="domain" description="Transcription factor TFIIIC triple barrel" evidence="2">
    <location>
        <begin position="3"/>
        <end position="50"/>
    </location>
</feature>
<accession>A0A4Z2FFM7</accession>
<proteinExistence type="predicted"/>
<name>A0A4Z2FFM7_9TELE</name>
<dbReference type="GO" id="GO:0006383">
    <property type="term" value="P:transcription by RNA polymerase III"/>
    <property type="evidence" value="ECO:0007669"/>
    <property type="project" value="InterPro"/>
</dbReference>
<gene>
    <name evidence="3" type="primary">Gtf3c6</name>
    <name evidence="3" type="ORF">EYF80_049855</name>
</gene>
<dbReference type="AlphaFoldDB" id="A0A4Z2FFM7"/>
<dbReference type="EMBL" id="SRLO01001229">
    <property type="protein sequence ID" value="TNN39979.1"/>
    <property type="molecule type" value="Genomic_DNA"/>
</dbReference>
<keyword evidence="1" id="KW-0472">Membrane</keyword>
<reference evidence="3 4" key="1">
    <citation type="submission" date="2019-03" db="EMBL/GenBank/DDBJ databases">
        <title>First draft genome of Liparis tanakae, snailfish: a comprehensive survey of snailfish specific genes.</title>
        <authorList>
            <person name="Kim W."/>
            <person name="Song I."/>
            <person name="Jeong J.-H."/>
            <person name="Kim D."/>
            <person name="Kim S."/>
            <person name="Ryu S."/>
            <person name="Song J.Y."/>
            <person name="Lee S.K."/>
        </authorList>
    </citation>
    <scope>NUCLEOTIDE SEQUENCE [LARGE SCALE GENOMIC DNA]</scope>
    <source>
        <tissue evidence="3">Muscle</tissue>
    </source>
</reference>